<dbReference type="InterPro" id="IPR001853">
    <property type="entry name" value="DSBA-like_thioredoxin_dom"/>
</dbReference>
<comment type="subcellular location">
    <subcellularLocation>
        <location evidence="1 7">Periplasm</location>
    </subcellularLocation>
</comment>
<dbReference type="OrthoDB" id="9784896at2"/>
<keyword evidence="6" id="KW-0676">Redox-active center</keyword>
<evidence type="ECO:0000256" key="6">
    <source>
        <dbReference type="ARBA" id="ARBA00023284"/>
    </source>
</evidence>
<feature type="domain" description="Thioredoxin" evidence="10">
    <location>
        <begin position="10"/>
        <end position="205"/>
    </location>
</feature>
<dbReference type="InterPro" id="IPR013766">
    <property type="entry name" value="Thioredoxin_domain"/>
</dbReference>
<feature type="signal peptide" evidence="9">
    <location>
        <begin position="1"/>
        <end position="18"/>
    </location>
</feature>
<dbReference type="EMBL" id="RJUK01000003">
    <property type="protein sequence ID" value="ROQ18105.1"/>
    <property type="molecule type" value="Genomic_DNA"/>
</dbReference>
<evidence type="ECO:0000256" key="8">
    <source>
        <dbReference type="PIRSR" id="PIRSR001488-1"/>
    </source>
</evidence>
<reference evidence="11 12" key="1">
    <citation type="submission" date="2018-11" db="EMBL/GenBank/DDBJ databases">
        <title>Genomic Encyclopedia of Type Strains, Phase IV (KMG-IV): sequencing the most valuable type-strain genomes for metagenomic binning, comparative biology and taxonomic classification.</title>
        <authorList>
            <person name="Goeker M."/>
        </authorList>
    </citation>
    <scope>NUCLEOTIDE SEQUENCE [LARGE SCALE GENOMIC DNA]</scope>
    <source>
        <strain evidence="11 12">DSM 16974</strain>
    </source>
</reference>
<evidence type="ECO:0000256" key="4">
    <source>
        <dbReference type="ARBA" id="ARBA00022764"/>
    </source>
</evidence>
<keyword evidence="3 9" id="KW-0732">Signal</keyword>
<dbReference type="PANTHER" id="PTHR35891">
    <property type="entry name" value="THIOL:DISULFIDE INTERCHANGE PROTEIN DSBA"/>
    <property type="match status" value="1"/>
</dbReference>
<dbReference type="CDD" id="cd03019">
    <property type="entry name" value="DsbA_DsbA"/>
    <property type="match status" value="1"/>
</dbReference>
<comment type="similarity">
    <text evidence="2">Belongs to the thioredoxin family. DsbA subfamily.</text>
</comment>
<dbReference type="InterPro" id="IPR017937">
    <property type="entry name" value="Thioredoxin_CS"/>
</dbReference>
<dbReference type="Pfam" id="PF01323">
    <property type="entry name" value="DSBA"/>
    <property type="match status" value="1"/>
</dbReference>
<evidence type="ECO:0000259" key="10">
    <source>
        <dbReference type="PROSITE" id="PS51352"/>
    </source>
</evidence>
<dbReference type="PROSITE" id="PS51352">
    <property type="entry name" value="THIOREDOXIN_2"/>
    <property type="match status" value="1"/>
</dbReference>
<proteinExistence type="inferred from homology"/>
<evidence type="ECO:0000313" key="12">
    <source>
        <dbReference type="Proteomes" id="UP000273643"/>
    </source>
</evidence>
<gene>
    <name evidence="11" type="ORF">EDC38_3079</name>
</gene>
<evidence type="ECO:0000256" key="1">
    <source>
        <dbReference type="ARBA" id="ARBA00004418"/>
    </source>
</evidence>
<dbReference type="Proteomes" id="UP000273643">
    <property type="component" value="Unassembled WGS sequence"/>
</dbReference>
<evidence type="ECO:0000256" key="2">
    <source>
        <dbReference type="ARBA" id="ARBA00005791"/>
    </source>
</evidence>
<feature type="disulfide bond" description="Redox-active" evidence="8">
    <location>
        <begin position="58"/>
        <end position="61"/>
    </location>
</feature>
<dbReference type="Gene3D" id="3.40.30.10">
    <property type="entry name" value="Glutaredoxin"/>
    <property type="match status" value="1"/>
</dbReference>
<dbReference type="AlphaFoldDB" id="A0A3N1NPI6"/>
<evidence type="ECO:0000256" key="3">
    <source>
        <dbReference type="ARBA" id="ARBA00022729"/>
    </source>
</evidence>
<evidence type="ECO:0000256" key="7">
    <source>
        <dbReference type="PIRNR" id="PIRNR001488"/>
    </source>
</evidence>
<protein>
    <recommendedName>
        <fullName evidence="7">Thiol:disulfide interchange protein</fullName>
    </recommendedName>
</protein>
<sequence length="212" mass="23955">MRIVLAVLAMMVSLTAVAQTPENGTDYKEGEHYETLAEPVPTSTSDKIEVVEVFAYTCGHCYNFEPLIRAWKKEQKDDVAVVQTPAMWNATMEAYARGFYTAKAMELLDEVHMAVFTAVHQEGKQFRSAEQWADFLETYGADRERVLKTFNSFGITSQVRQADARVRGYKITGTPEMVVDGKYRVSSRMTGSHSEMLRVVDHLVEQIRQGAL</sequence>
<keyword evidence="5 7" id="KW-1015">Disulfide bond</keyword>
<dbReference type="PIRSF" id="PIRSF001488">
    <property type="entry name" value="Tdi_protein"/>
    <property type="match status" value="1"/>
</dbReference>
<feature type="chain" id="PRO_5017960130" description="Thiol:disulfide interchange protein" evidence="9">
    <location>
        <begin position="19"/>
        <end position="212"/>
    </location>
</feature>
<accession>A0A3N1NPI6</accession>
<keyword evidence="4 7" id="KW-0574">Periplasm</keyword>
<comment type="caution">
    <text evidence="11">The sequence shown here is derived from an EMBL/GenBank/DDBJ whole genome shotgun (WGS) entry which is preliminary data.</text>
</comment>
<dbReference type="PANTHER" id="PTHR35891:SF2">
    <property type="entry name" value="THIOL:DISULFIDE INTERCHANGE PROTEIN DSBA"/>
    <property type="match status" value="1"/>
</dbReference>
<dbReference type="GO" id="GO:0015036">
    <property type="term" value="F:disulfide oxidoreductase activity"/>
    <property type="evidence" value="ECO:0007669"/>
    <property type="project" value="UniProtKB-ARBA"/>
</dbReference>
<evidence type="ECO:0000256" key="5">
    <source>
        <dbReference type="ARBA" id="ARBA00023157"/>
    </source>
</evidence>
<dbReference type="SUPFAM" id="SSF52833">
    <property type="entry name" value="Thioredoxin-like"/>
    <property type="match status" value="1"/>
</dbReference>
<name>A0A3N1NPI6_9GAMM</name>
<dbReference type="InterPro" id="IPR023205">
    <property type="entry name" value="DsbA/DsbL"/>
</dbReference>
<organism evidence="11 12">
    <name type="scientific">Marinimicrobium koreense</name>
    <dbReference type="NCBI Taxonomy" id="306545"/>
    <lineage>
        <taxon>Bacteria</taxon>
        <taxon>Pseudomonadati</taxon>
        <taxon>Pseudomonadota</taxon>
        <taxon>Gammaproteobacteria</taxon>
        <taxon>Cellvibrionales</taxon>
        <taxon>Cellvibrionaceae</taxon>
        <taxon>Marinimicrobium</taxon>
    </lineage>
</organism>
<evidence type="ECO:0000313" key="11">
    <source>
        <dbReference type="EMBL" id="ROQ18105.1"/>
    </source>
</evidence>
<dbReference type="RefSeq" id="WP_123639422.1">
    <property type="nucleotide sequence ID" value="NZ_JBHYFO010000001.1"/>
</dbReference>
<dbReference type="PROSITE" id="PS00194">
    <property type="entry name" value="THIOREDOXIN_1"/>
    <property type="match status" value="1"/>
</dbReference>
<evidence type="ECO:0000256" key="9">
    <source>
        <dbReference type="SAM" id="SignalP"/>
    </source>
</evidence>
<keyword evidence="12" id="KW-1185">Reference proteome</keyword>
<dbReference type="InterPro" id="IPR050824">
    <property type="entry name" value="Thiol_disulfide_DsbA"/>
</dbReference>
<dbReference type="InterPro" id="IPR036249">
    <property type="entry name" value="Thioredoxin-like_sf"/>
</dbReference>
<dbReference type="GO" id="GO:0042597">
    <property type="term" value="C:periplasmic space"/>
    <property type="evidence" value="ECO:0007669"/>
    <property type="project" value="UniProtKB-SubCell"/>
</dbReference>